<evidence type="ECO:0000313" key="2">
    <source>
        <dbReference type="Proteomes" id="UP000192660"/>
    </source>
</evidence>
<dbReference type="PANTHER" id="PTHR46656">
    <property type="entry name" value="PUTATIVE-RELATED"/>
    <property type="match status" value="1"/>
</dbReference>
<dbReference type="AlphaFoldDB" id="A0A1W1WCB9"/>
<keyword evidence="1" id="KW-0808">Transferase</keyword>
<gene>
    <name evidence="1" type="ORF">SAMN00768000_1370</name>
</gene>
<dbReference type="CDD" id="cd03801">
    <property type="entry name" value="GT4_PimA-like"/>
    <property type="match status" value="1"/>
</dbReference>
<dbReference type="RefSeq" id="WP_084661114.1">
    <property type="nucleotide sequence ID" value="NZ_FWWY01000001.1"/>
</dbReference>
<dbReference type="GO" id="GO:0016740">
    <property type="term" value="F:transferase activity"/>
    <property type="evidence" value="ECO:0007669"/>
    <property type="project" value="UniProtKB-KW"/>
</dbReference>
<sequence>MDVFWDGPFFRAASFDHVNRALSRSLAARNINVVVHAWDAVPNPVPEDWKWFLAHRAGFKTADAHVRHGWPPTFSSRMGPFFLLQHWEAGAVPKSWINPIRRYVRRVLVVSEAVRDMFVAGGIPAEMISVIPLGINPHHFYAGGPRCERWDRYATRFLFVGGLISRKGIDILLSAYQKAFDADHSVILIIKAVGSQFAYDDASILDALEAFRSDPKNPAIDWITDNLTEEAMASLYRSASVLVHPYRGEGFGLPLLEAMACGIPIIVSDFGPAREFVPRENALWISGNVRYFTPESYESQGPGWYFEPNEDHLVTLLRQATERLPVVHSGAEWSQSWSWDHAAEELAAILKSEVMPREGTTKVYPEKAVLWRAPGRSPSGYGQATRLWLKAFQHHGVAVRLLDIDDPVVYARHEGIDVAAWEDVAVPSGTPAVQFTPGFALQSDYHGPNIVYTMWETDEWPHSWKLQLEQADHVIVPSTWDYEKALRMGVASDRLSVVPLPLDTDKFHPDGPKLWPMDHRFRFLSVFDWQTRKGWDILLRAWAQAFRSTDPVVLILKVTKISTASQAQQEQWRAMRKDLSNTAPIVLLDSVVSTAEMAALYRSVHAFVLPTRGEGWGLPILEAMASGLPVIATDWSGSSVFMNRKNSLPLAIDGLERVPDSEPFSLFRGQQWAKPSLEDLIEKLRWVFGHYQSLDALRNEARRTAEDYHPDRVASALLSVLESFWA</sequence>
<proteinExistence type="predicted"/>
<dbReference type="EMBL" id="FWWY01000001">
    <property type="protein sequence ID" value="SMC03944.1"/>
    <property type="molecule type" value="Genomic_DNA"/>
</dbReference>
<protein>
    <submittedName>
        <fullName evidence="1">Glycosyltransferase involved in cell wall bisynthesis</fullName>
    </submittedName>
</protein>
<dbReference type="PANTHER" id="PTHR46656:SF3">
    <property type="entry name" value="PUTATIVE-RELATED"/>
    <property type="match status" value="1"/>
</dbReference>
<dbReference type="SUPFAM" id="SSF53756">
    <property type="entry name" value="UDP-Glycosyltransferase/glycogen phosphorylase"/>
    <property type="match status" value="2"/>
</dbReference>
<evidence type="ECO:0000313" key="1">
    <source>
        <dbReference type="EMBL" id="SMC03944.1"/>
    </source>
</evidence>
<dbReference type="OrthoDB" id="2023634at2"/>
<dbReference type="Gene3D" id="3.40.50.2000">
    <property type="entry name" value="Glycogen Phosphorylase B"/>
    <property type="match status" value="2"/>
</dbReference>
<dbReference type="Pfam" id="PF13692">
    <property type="entry name" value="Glyco_trans_1_4"/>
    <property type="match status" value="2"/>
</dbReference>
<reference evidence="2" key="1">
    <citation type="submission" date="2017-04" db="EMBL/GenBank/DDBJ databases">
        <authorList>
            <person name="Varghese N."/>
            <person name="Submissions S."/>
        </authorList>
    </citation>
    <scope>NUCLEOTIDE SEQUENCE [LARGE SCALE GENOMIC DNA]</scope>
    <source>
        <strain evidence="2">DSM 9293</strain>
    </source>
</reference>
<dbReference type="Proteomes" id="UP000192660">
    <property type="component" value="Unassembled WGS sequence"/>
</dbReference>
<keyword evidence="2" id="KW-1185">Reference proteome</keyword>
<name>A0A1W1WCB9_SULTA</name>
<accession>A0A1W1WCB9</accession>
<organism evidence="1 2">
    <name type="scientific">Sulfobacillus thermosulfidooxidans (strain DSM 9293 / VKM B-1269 / AT-1)</name>
    <dbReference type="NCBI Taxonomy" id="929705"/>
    <lineage>
        <taxon>Bacteria</taxon>
        <taxon>Bacillati</taxon>
        <taxon>Bacillota</taxon>
        <taxon>Clostridia</taxon>
        <taxon>Eubacteriales</taxon>
        <taxon>Clostridiales Family XVII. Incertae Sedis</taxon>
        <taxon>Sulfobacillus</taxon>
    </lineage>
</organism>